<dbReference type="PROSITE" id="PS00373">
    <property type="entry name" value="GART"/>
    <property type="match status" value="1"/>
</dbReference>
<dbReference type="InterPro" id="IPR004607">
    <property type="entry name" value="GART"/>
</dbReference>
<evidence type="ECO:0000256" key="1">
    <source>
        <dbReference type="ARBA" id="ARBA00005054"/>
    </source>
</evidence>
<feature type="active site" description="Proton donor" evidence="6">
    <location>
        <position position="104"/>
    </location>
</feature>
<accession>A0ABT6R895</accession>
<dbReference type="PANTHER" id="PTHR43369:SF2">
    <property type="entry name" value="PHOSPHORIBOSYLGLYCINAMIDE FORMYLTRANSFERASE"/>
    <property type="match status" value="1"/>
</dbReference>
<evidence type="ECO:0000256" key="5">
    <source>
        <dbReference type="ARBA" id="ARBA00047664"/>
    </source>
</evidence>
<dbReference type="GO" id="GO:0004644">
    <property type="term" value="F:phosphoribosylglycinamide formyltransferase activity"/>
    <property type="evidence" value="ECO:0007669"/>
    <property type="project" value="UniProtKB-EC"/>
</dbReference>
<evidence type="ECO:0000259" key="7">
    <source>
        <dbReference type="Pfam" id="PF00551"/>
    </source>
</evidence>
<feature type="site" description="Raises pKa of active site His" evidence="6">
    <location>
        <position position="145"/>
    </location>
</feature>
<evidence type="ECO:0000313" key="8">
    <source>
        <dbReference type="EMBL" id="MDI3318691.1"/>
    </source>
</evidence>
<keyword evidence="2 6" id="KW-0808">Transferase</keyword>
<evidence type="ECO:0000256" key="6">
    <source>
        <dbReference type="HAMAP-Rule" id="MF_01930"/>
    </source>
</evidence>
<dbReference type="Proteomes" id="UP001226434">
    <property type="component" value="Unassembled WGS sequence"/>
</dbReference>
<reference evidence="8 9" key="1">
    <citation type="submission" date="2023-05" db="EMBL/GenBank/DDBJ databases">
        <title>Genome sequence of Pinibacter sp. MAH-24.</title>
        <authorList>
            <person name="Huq M.A."/>
        </authorList>
    </citation>
    <scope>NUCLEOTIDE SEQUENCE [LARGE SCALE GENOMIC DNA]</scope>
    <source>
        <strain evidence="8 9">MAH-24</strain>
    </source>
</reference>
<dbReference type="Gene3D" id="3.40.50.170">
    <property type="entry name" value="Formyl transferase, N-terminal domain"/>
    <property type="match status" value="1"/>
</dbReference>
<evidence type="ECO:0000256" key="3">
    <source>
        <dbReference type="ARBA" id="ARBA00022755"/>
    </source>
</evidence>
<comment type="catalytic activity">
    <reaction evidence="5 6">
        <text>N(1)-(5-phospho-beta-D-ribosyl)glycinamide + (6R)-10-formyltetrahydrofolate = N(2)-formyl-N(1)-(5-phospho-beta-D-ribosyl)glycinamide + (6S)-5,6,7,8-tetrahydrofolate + H(+)</text>
        <dbReference type="Rhea" id="RHEA:15053"/>
        <dbReference type="ChEBI" id="CHEBI:15378"/>
        <dbReference type="ChEBI" id="CHEBI:57453"/>
        <dbReference type="ChEBI" id="CHEBI:143788"/>
        <dbReference type="ChEBI" id="CHEBI:147286"/>
        <dbReference type="ChEBI" id="CHEBI:195366"/>
        <dbReference type="EC" id="2.1.2.2"/>
    </reaction>
</comment>
<feature type="binding site" evidence="6">
    <location>
        <position position="102"/>
    </location>
    <ligand>
        <name>(6R)-10-formyltetrahydrofolate</name>
        <dbReference type="ChEBI" id="CHEBI:195366"/>
    </ligand>
</feature>
<dbReference type="InterPro" id="IPR002376">
    <property type="entry name" value="Formyl_transf_N"/>
</dbReference>
<name>A0ABT6R895_9BACT</name>
<gene>
    <name evidence="6" type="primary">purN</name>
    <name evidence="8" type="ORF">QJ048_02845</name>
</gene>
<comment type="similarity">
    <text evidence="4 6">Belongs to the GART family.</text>
</comment>
<sequence length="191" mass="20950">MIKVAIFASGAGSNAQKIIDHFKDHPSIKISLIVCNKPGAGVLGIADKENIPTLLIEKEQFFRGDHYVHALKAHDISFIILAGFLWKIPGGLVEAFRGHIINIHPALLPKYGGKGMYGQFVHAAVIEAAEKESGITIHYVDEQYDHGSTIFQATCEITPSDTPETLAQKIHALEHAHFPRVAEEVILQLKS</sequence>
<dbReference type="PANTHER" id="PTHR43369">
    <property type="entry name" value="PHOSPHORIBOSYLGLYCINAMIDE FORMYLTRANSFERASE"/>
    <property type="match status" value="1"/>
</dbReference>
<dbReference type="Pfam" id="PF00551">
    <property type="entry name" value="Formyl_trans_N"/>
    <property type="match status" value="1"/>
</dbReference>
<organism evidence="8 9">
    <name type="scientific">Pinibacter soli</name>
    <dbReference type="NCBI Taxonomy" id="3044211"/>
    <lineage>
        <taxon>Bacteria</taxon>
        <taxon>Pseudomonadati</taxon>
        <taxon>Bacteroidota</taxon>
        <taxon>Chitinophagia</taxon>
        <taxon>Chitinophagales</taxon>
        <taxon>Chitinophagaceae</taxon>
        <taxon>Pinibacter</taxon>
    </lineage>
</organism>
<evidence type="ECO:0000256" key="4">
    <source>
        <dbReference type="ARBA" id="ARBA00038440"/>
    </source>
</evidence>
<dbReference type="EC" id="2.1.2.2" evidence="6"/>
<dbReference type="HAMAP" id="MF_01930">
    <property type="entry name" value="PurN"/>
    <property type="match status" value="1"/>
</dbReference>
<feature type="binding site" evidence="6">
    <location>
        <begin position="12"/>
        <end position="14"/>
    </location>
    <ligand>
        <name>N(1)-(5-phospho-beta-D-ribosyl)glycinamide</name>
        <dbReference type="ChEBI" id="CHEBI:143788"/>
    </ligand>
</feature>
<dbReference type="InterPro" id="IPR001555">
    <property type="entry name" value="GART_AS"/>
</dbReference>
<dbReference type="RefSeq" id="WP_282332818.1">
    <property type="nucleotide sequence ID" value="NZ_JASBRG010000001.1"/>
</dbReference>
<dbReference type="CDD" id="cd08645">
    <property type="entry name" value="FMT_core_GART"/>
    <property type="match status" value="1"/>
</dbReference>
<proteinExistence type="inferred from homology"/>
<protein>
    <recommendedName>
        <fullName evidence="6">Phosphoribosylglycinamide formyltransferase</fullName>
        <ecNumber evidence="6">2.1.2.2</ecNumber>
    </recommendedName>
    <alternativeName>
        <fullName evidence="6">5'-phosphoribosylglycinamide transformylase</fullName>
    </alternativeName>
    <alternativeName>
        <fullName evidence="6">GAR transformylase</fullName>
        <shortName evidence="6">GART</shortName>
    </alternativeName>
</protein>
<feature type="domain" description="Formyl transferase N-terminal" evidence="7">
    <location>
        <begin position="3"/>
        <end position="181"/>
    </location>
</feature>
<comment type="function">
    <text evidence="6">Catalyzes the transfer of a formyl group from 10-formyltetrahydrofolate to 5-phospho-ribosyl-glycinamide (GAR), producing 5-phospho-ribosyl-N-formylglycinamide (FGAR) and tetrahydrofolate.</text>
</comment>
<keyword evidence="3 6" id="KW-0658">Purine biosynthesis</keyword>
<keyword evidence="9" id="KW-1185">Reference proteome</keyword>
<feature type="binding site" evidence="6">
    <location>
        <position position="58"/>
    </location>
    <ligand>
        <name>(6R)-10-formyltetrahydrofolate</name>
        <dbReference type="ChEBI" id="CHEBI:195366"/>
    </ligand>
</feature>
<dbReference type="SUPFAM" id="SSF53328">
    <property type="entry name" value="Formyltransferase"/>
    <property type="match status" value="1"/>
</dbReference>
<evidence type="ECO:0000313" key="9">
    <source>
        <dbReference type="Proteomes" id="UP001226434"/>
    </source>
</evidence>
<evidence type="ECO:0000256" key="2">
    <source>
        <dbReference type="ARBA" id="ARBA00022679"/>
    </source>
</evidence>
<dbReference type="EMBL" id="JASBRG010000001">
    <property type="protein sequence ID" value="MDI3318691.1"/>
    <property type="molecule type" value="Genomic_DNA"/>
</dbReference>
<comment type="caution">
    <text evidence="8">The sequence shown here is derived from an EMBL/GenBank/DDBJ whole genome shotgun (WGS) entry which is preliminary data.</text>
</comment>
<comment type="pathway">
    <text evidence="1 6">Purine metabolism; IMP biosynthesis via de novo pathway; N(2)-formyl-N(1)-(5-phospho-D-ribosyl)glycinamide from N(1)-(5-phospho-D-ribosyl)glycinamide (10-formyl THF route): step 1/1.</text>
</comment>
<comment type="caution">
    <text evidence="6">Lacks conserved residue(s) required for the propagation of feature annotation.</text>
</comment>
<dbReference type="InterPro" id="IPR036477">
    <property type="entry name" value="Formyl_transf_N_sf"/>
</dbReference>